<feature type="region of interest" description="Disordered" evidence="12">
    <location>
        <begin position="148"/>
        <end position="170"/>
    </location>
</feature>
<feature type="zinc finger region" description="C3H1-type" evidence="11">
    <location>
        <begin position="51"/>
        <end position="79"/>
    </location>
</feature>
<evidence type="ECO:0000256" key="9">
    <source>
        <dbReference type="ARBA" id="ARBA00067764"/>
    </source>
</evidence>
<evidence type="ECO:0000256" key="5">
    <source>
        <dbReference type="ARBA" id="ARBA00022771"/>
    </source>
</evidence>
<sequence>MGKRYFCDYCNRSFQDNLHNRKKHLSGVQHQRSKKVWYDYFRDAAAILADEQDKKPCRKFLQTGECDFGTNCRFSHMTEEDVQQLKAHIDEEKRAQEQQEAKHGNPDGSIEDWLEKRLKRKKLATGTSSQLVEAPIFQFPPGWPPVHELPPSLHPPPPEGWKIPPNLQWG</sequence>
<evidence type="ECO:0000256" key="10">
    <source>
        <dbReference type="ARBA" id="ARBA00076547"/>
    </source>
</evidence>
<feature type="domain" description="C3H1-type" evidence="13">
    <location>
        <begin position="51"/>
        <end position="79"/>
    </location>
</feature>
<name>A0AAV7LLS8_PLEWA</name>
<accession>A0AAV7LLS8</accession>
<dbReference type="PANTHER" id="PTHR16465:SF0">
    <property type="entry name" value="ZINC FINGER MATRIN-TYPE PROTEIN 5"/>
    <property type="match status" value="1"/>
</dbReference>
<evidence type="ECO:0000256" key="1">
    <source>
        <dbReference type="ARBA" id="ARBA00004123"/>
    </source>
</evidence>
<evidence type="ECO:0000259" key="13">
    <source>
        <dbReference type="PROSITE" id="PS50103"/>
    </source>
</evidence>
<dbReference type="InterPro" id="IPR036236">
    <property type="entry name" value="Znf_C2H2_sf"/>
</dbReference>
<evidence type="ECO:0000256" key="3">
    <source>
        <dbReference type="ARBA" id="ARBA00022723"/>
    </source>
</evidence>
<organism evidence="14 15">
    <name type="scientific">Pleurodeles waltl</name>
    <name type="common">Iberian ribbed newt</name>
    <dbReference type="NCBI Taxonomy" id="8319"/>
    <lineage>
        <taxon>Eukaryota</taxon>
        <taxon>Metazoa</taxon>
        <taxon>Chordata</taxon>
        <taxon>Craniata</taxon>
        <taxon>Vertebrata</taxon>
        <taxon>Euteleostomi</taxon>
        <taxon>Amphibia</taxon>
        <taxon>Batrachia</taxon>
        <taxon>Caudata</taxon>
        <taxon>Salamandroidea</taxon>
        <taxon>Salamandridae</taxon>
        <taxon>Pleurodelinae</taxon>
        <taxon>Pleurodeles</taxon>
    </lineage>
</organism>
<dbReference type="InterPro" id="IPR000571">
    <property type="entry name" value="Znf_CCCH"/>
</dbReference>
<keyword evidence="7" id="KW-0508">mRNA splicing</keyword>
<proteinExistence type="predicted"/>
<evidence type="ECO:0000256" key="8">
    <source>
        <dbReference type="ARBA" id="ARBA00023242"/>
    </source>
</evidence>
<evidence type="ECO:0000256" key="2">
    <source>
        <dbReference type="ARBA" id="ARBA00022664"/>
    </source>
</evidence>
<evidence type="ECO:0000256" key="11">
    <source>
        <dbReference type="PROSITE-ProRule" id="PRU00723"/>
    </source>
</evidence>
<dbReference type="PANTHER" id="PTHR16465">
    <property type="entry name" value="NUCLEASE-RELATED"/>
    <property type="match status" value="1"/>
</dbReference>
<evidence type="ECO:0000256" key="12">
    <source>
        <dbReference type="SAM" id="MobiDB-lite"/>
    </source>
</evidence>
<keyword evidence="8" id="KW-0539">Nucleus</keyword>
<protein>
    <recommendedName>
        <fullName evidence="9">Zinc finger matrin-type protein 5</fullName>
    </recommendedName>
    <alternativeName>
        <fullName evidence="10">U11/U12 small nuclear ribonucleoprotein 20 kDa protein</fullName>
    </alternativeName>
</protein>
<keyword evidence="2" id="KW-0507">mRNA processing</keyword>
<dbReference type="GO" id="GO:0006397">
    <property type="term" value="P:mRNA processing"/>
    <property type="evidence" value="ECO:0007669"/>
    <property type="project" value="UniProtKB-KW"/>
</dbReference>
<dbReference type="InterPro" id="IPR013085">
    <property type="entry name" value="U1-CZ_Znf_C2H2"/>
</dbReference>
<reference evidence="14" key="1">
    <citation type="journal article" date="2022" name="bioRxiv">
        <title>Sequencing and chromosome-scale assembly of the giantPleurodeles waltlgenome.</title>
        <authorList>
            <person name="Brown T."/>
            <person name="Elewa A."/>
            <person name="Iarovenko S."/>
            <person name="Subramanian E."/>
            <person name="Araus A.J."/>
            <person name="Petzold A."/>
            <person name="Susuki M."/>
            <person name="Suzuki K.-i.T."/>
            <person name="Hayashi T."/>
            <person name="Toyoda A."/>
            <person name="Oliveira C."/>
            <person name="Osipova E."/>
            <person name="Leigh N.D."/>
            <person name="Simon A."/>
            <person name="Yun M.H."/>
        </authorList>
    </citation>
    <scope>NUCLEOTIDE SEQUENCE</scope>
    <source>
        <strain evidence="14">20211129_DDA</strain>
        <tissue evidence="14">Liver</tissue>
    </source>
</reference>
<keyword evidence="4" id="KW-0747">Spliceosome</keyword>
<evidence type="ECO:0000313" key="14">
    <source>
        <dbReference type="EMBL" id="KAJ1092502.1"/>
    </source>
</evidence>
<dbReference type="Proteomes" id="UP001066276">
    <property type="component" value="Chromosome 11"/>
</dbReference>
<gene>
    <name evidence="14" type="ORF">NDU88_005612</name>
</gene>
<evidence type="ECO:0000256" key="6">
    <source>
        <dbReference type="ARBA" id="ARBA00022833"/>
    </source>
</evidence>
<comment type="caution">
    <text evidence="14">The sequence shown here is derived from an EMBL/GenBank/DDBJ whole genome shotgun (WGS) entry which is preliminary data.</text>
</comment>
<dbReference type="GO" id="GO:0005689">
    <property type="term" value="C:U12-type spliceosomal complex"/>
    <property type="evidence" value="ECO:0007669"/>
    <property type="project" value="TreeGrafter"/>
</dbReference>
<keyword evidence="5 11" id="KW-0863">Zinc-finger</keyword>
<dbReference type="FunFam" id="3.30.160.60:FF:000741">
    <property type="entry name" value="Zinc finger matrin-type protein 5"/>
    <property type="match status" value="1"/>
</dbReference>
<evidence type="ECO:0000256" key="7">
    <source>
        <dbReference type="ARBA" id="ARBA00023187"/>
    </source>
</evidence>
<feature type="compositionally biased region" description="Pro residues" evidence="12">
    <location>
        <begin position="148"/>
        <end position="159"/>
    </location>
</feature>
<feature type="region of interest" description="Disordered" evidence="12">
    <location>
        <begin position="88"/>
        <end position="110"/>
    </location>
</feature>
<evidence type="ECO:0000256" key="4">
    <source>
        <dbReference type="ARBA" id="ARBA00022728"/>
    </source>
</evidence>
<dbReference type="Pfam" id="PF06220">
    <property type="entry name" value="zf-U1"/>
    <property type="match status" value="1"/>
</dbReference>
<dbReference type="PROSITE" id="PS50103">
    <property type="entry name" value="ZF_C3H1"/>
    <property type="match status" value="1"/>
</dbReference>
<dbReference type="AlphaFoldDB" id="A0AAV7LLS8"/>
<dbReference type="Gene3D" id="4.10.1000.10">
    <property type="entry name" value="Zinc finger, CCCH-type"/>
    <property type="match status" value="1"/>
</dbReference>
<evidence type="ECO:0000313" key="15">
    <source>
        <dbReference type="Proteomes" id="UP001066276"/>
    </source>
</evidence>
<dbReference type="InterPro" id="IPR036855">
    <property type="entry name" value="Znf_CCCH_sf"/>
</dbReference>
<keyword evidence="6 11" id="KW-0862">Zinc</keyword>
<dbReference type="SMART" id="SM00356">
    <property type="entry name" value="ZnF_C3H1"/>
    <property type="match status" value="1"/>
</dbReference>
<dbReference type="Gene3D" id="3.30.160.60">
    <property type="entry name" value="Classic Zinc Finger"/>
    <property type="match status" value="1"/>
</dbReference>
<keyword evidence="15" id="KW-1185">Reference proteome</keyword>
<comment type="subcellular location">
    <subcellularLocation>
        <location evidence="1">Nucleus</location>
    </subcellularLocation>
</comment>
<dbReference type="SUPFAM" id="SSF90229">
    <property type="entry name" value="CCCH zinc finger"/>
    <property type="match status" value="1"/>
</dbReference>
<feature type="compositionally biased region" description="Basic and acidic residues" evidence="12">
    <location>
        <begin position="88"/>
        <end position="105"/>
    </location>
</feature>
<keyword evidence="3 11" id="KW-0479">Metal-binding</keyword>
<dbReference type="GO" id="GO:0008270">
    <property type="term" value="F:zinc ion binding"/>
    <property type="evidence" value="ECO:0007669"/>
    <property type="project" value="UniProtKB-KW"/>
</dbReference>
<dbReference type="Pfam" id="PF00642">
    <property type="entry name" value="zf-CCCH"/>
    <property type="match status" value="1"/>
</dbReference>
<dbReference type="GO" id="GO:0008380">
    <property type="term" value="P:RNA splicing"/>
    <property type="evidence" value="ECO:0007669"/>
    <property type="project" value="UniProtKB-KW"/>
</dbReference>
<dbReference type="SUPFAM" id="SSF57667">
    <property type="entry name" value="beta-beta-alpha zinc fingers"/>
    <property type="match status" value="1"/>
</dbReference>
<dbReference type="EMBL" id="JANPWB010000015">
    <property type="protein sequence ID" value="KAJ1092502.1"/>
    <property type="molecule type" value="Genomic_DNA"/>
</dbReference>